<dbReference type="EMBL" id="JBHTAJ010000038">
    <property type="protein sequence ID" value="MFC7181922.1"/>
    <property type="molecule type" value="Genomic_DNA"/>
</dbReference>
<dbReference type="PANTHER" id="PTHR35400:SF3">
    <property type="entry name" value="SLL1072 PROTEIN"/>
    <property type="match status" value="1"/>
</dbReference>
<name>A0ABW2G139_9ACTN</name>
<comment type="caution">
    <text evidence="2">The sequence shown here is derived from an EMBL/GenBank/DDBJ whole genome shotgun (WGS) entry which is preliminary data.</text>
</comment>
<reference evidence="3" key="1">
    <citation type="journal article" date="2019" name="Int. J. Syst. Evol. Microbiol.">
        <title>The Global Catalogue of Microorganisms (GCM) 10K type strain sequencing project: providing services to taxonomists for standard genome sequencing and annotation.</title>
        <authorList>
            <consortium name="The Broad Institute Genomics Platform"/>
            <consortium name="The Broad Institute Genome Sequencing Center for Infectious Disease"/>
            <person name="Wu L."/>
            <person name="Ma J."/>
        </authorList>
    </citation>
    <scope>NUCLEOTIDE SEQUENCE [LARGE SCALE GENOMIC DNA]</scope>
    <source>
        <strain evidence="3">CGMCC 1.12859</strain>
    </source>
</reference>
<gene>
    <name evidence="2" type="ORF">ACFQMG_20430</name>
</gene>
<sequence length="194" mass="21847">MTAIGDRPQMLAEEFEHIAQAAGREGIRMEFIHGRIGVKAVPDGDHDEIIRWVMKQCMQQRPDLWLYPERGLRVETYRKGHAKPDGVLAPEGSFAGQGEWASADRAVMVVEVTSYDTDTDTDRRDRDEKPRAYAGTGIPVYLLVDRDSCEVLVCSEPEDGSYVNLVRRPFGKTVDLPDPVGISLETEPFKAWVR</sequence>
<dbReference type="SUPFAM" id="SSF52980">
    <property type="entry name" value="Restriction endonuclease-like"/>
    <property type="match status" value="1"/>
</dbReference>
<organism evidence="2 3">
    <name type="scientific">Kitasatospora paranensis</name>
    <dbReference type="NCBI Taxonomy" id="258053"/>
    <lineage>
        <taxon>Bacteria</taxon>
        <taxon>Bacillati</taxon>
        <taxon>Actinomycetota</taxon>
        <taxon>Actinomycetes</taxon>
        <taxon>Kitasatosporales</taxon>
        <taxon>Streptomycetaceae</taxon>
        <taxon>Kitasatospora</taxon>
    </lineage>
</organism>
<proteinExistence type="predicted"/>
<dbReference type="Pfam" id="PF05685">
    <property type="entry name" value="Uma2"/>
    <property type="match status" value="1"/>
</dbReference>
<dbReference type="InterPro" id="IPR008538">
    <property type="entry name" value="Uma2"/>
</dbReference>
<evidence type="ECO:0000313" key="3">
    <source>
        <dbReference type="Proteomes" id="UP001596435"/>
    </source>
</evidence>
<dbReference type="Proteomes" id="UP001596435">
    <property type="component" value="Unassembled WGS sequence"/>
</dbReference>
<dbReference type="InterPro" id="IPR011335">
    <property type="entry name" value="Restrct_endonuc-II-like"/>
</dbReference>
<keyword evidence="2" id="KW-0378">Hydrolase</keyword>
<dbReference type="CDD" id="cd06260">
    <property type="entry name" value="DUF820-like"/>
    <property type="match status" value="1"/>
</dbReference>
<keyword evidence="2" id="KW-0255">Endonuclease</keyword>
<dbReference type="Gene3D" id="3.90.1570.10">
    <property type="entry name" value="tt1808, chain A"/>
    <property type="match status" value="1"/>
</dbReference>
<accession>A0ABW2G139</accession>
<protein>
    <submittedName>
        <fullName evidence="2">Uma2 family endonuclease</fullName>
    </submittedName>
</protein>
<keyword evidence="2" id="KW-0540">Nuclease</keyword>
<dbReference type="GO" id="GO:0004519">
    <property type="term" value="F:endonuclease activity"/>
    <property type="evidence" value="ECO:0007669"/>
    <property type="project" value="UniProtKB-KW"/>
</dbReference>
<dbReference type="PANTHER" id="PTHR35400">
    <property type="entry name" value="SLR1083 PROTEIN"/>
    <property type="match status" value="1"/>
</dbReference>
<evidence type="ECO:0000313" key="2">
    <source>
        <dbReference type="EMBL" id="MFC7181922.1"/>
    </source>
</evidence>
<dbReference type="InterPro" id="IPR012296">
    <property type="entry name" value="Nuclease_put_TT1808"/>
</dbReference>
<keyword evidence="3" id="KW-1185">Reference proteome</keyword>
<feature type="domain" description="Putative restriction endonuclease" evidence="1">
    <location>
        <begin position="13"/>
        <end position="185"/>
    </location>
</feature>
<dbReference type="RefSeq" id="WP_345707144.1">
    <property type="nucleotide sequence ID" value="NZ_BAABKV010000001.1"/>
</dbReference>
<evidence type="ECO:0000259" key="1">
    <source>
        <dbReference type="Pfam" id="PF05685"/>
    </source>
</evidence>